<protein>
    <submittedName>
        <fullName evidence="1">Uncharacterized protein</fullName>
    </submittedName>
</protein>
<dbReference type="EMBL" id="VSWC01000067">
    <property type="protein sequence ID" value="KAA1096336.1"/>
    <property type="molecule type" value="Genomic_DNA"/>
</dbReference>
<keyword evidence="2" id="KW-1185">Reference proteome</keyword>
<organism evidence="1 2">
    <name type="scientific">Puccinia graminis f. sp. tritici</name>
    <dbReference type="NCBI Taxonomy" id="56615"/>
    <lineage>
        <taxon>Eukaryota</taxon>
        <taxon>Fungi</taxon>
        <taxon>Dikarya</taxon>
        <taxon>Basidiomycota</taxon>
        <taxon>Pucciniomycotina</taxon>
        <taxon>Pucciniomycetes</taxon>
        <taxon>Pucciniales</taxon>
        <taxon>Pucciniaceae</taxon>
        <taxon>Puccinia</taxon>
    </lineage>
</organism>
<dbReference type="AlphaFoldDB" id="A0A5B0P5U3"/>
<name>A0A5B0P5U3_PUCGR</name>
<gene>
    <name evidence="1" type="ORF">PGT21_013219</name>
</gene>
<accession>A0A5B0P5U3</accession>
<feature type="non-terminal residue" evidence="1">
    <location>
        <position position="114"/>
    </location>
</feature>
<sequence>MPWSTANIWLGQSNSDCECPAYRAINIGQEKQWNSRDSLPMDLQPRRIKNLIKDARRRRSRLRDLAMAVVDIDIGGLCACKTRGFLLYSTVNIKRGRRRNQSSPDLGTMFDGDN</sequence>
<dbReference type="Proteomes" id="UP000324748">
    <property type="component" value="Unassembled WGS sequence"/>
</dbReference>
<evidence type="ECO:0000313" key="1">
    <source>
        <dbReference type="EMBL" id="KAA1096336.1"/>
    </source>
</evidence>
<comment type="caution">
    <text evidence="1">The sequence shown here is derived from an EMBL/GenBank/DDBJ whole genome shotgun (WGS) entry which is preliminary data.</text>
</comment>
<evidence type="ECO:0000313" key="2">
    <source>
        <dbReference type="Proteomes" id="UP000324748"/>
    </source>
</evidence>
<reference evidence="1 2" key="1">
    <citation type="submission" date="2019-05" db="EMBL/GenBank/DDBJ databases">
        <title>Emergence of the Ug99 lineage of the wheat stem rust pathogen through somatic hybridization.</title>
        <authorList>
            <person name="Li F."/>
            <person name="Upadhyaya N.M."/>
            <person name="Sperschneider J."/>
            <person name="Matny O."/>
            <person name="Nguyen-Phuc H."/>
            <person name="Mago R."/>
            <person name="Raley C."/>
            <person name="Miller M.E."/>
            <person name="Silverstein K.A.T."/>
            <person name="Henningsen E."/>
            <person name="Hirsch C.D."/>
            <person name="Visser B."/>
            <person name="Pretorius Z.A."/>
            <person name="Steffenson B.J."/>
            <person name="Schwessinger B."/>
            <person name="Dodds P.N."/>
            <person name="Figueroa M."/>
        </authorList>
    </citation>
    <scope>NUCLEOTIDE SEQUENCE [LARGE SCALE GENOMIC DNA]</scope>
    <source>
        <strain evidence="1">21-0</strain>
    </source>
</reference>
<proteinExistence type="predicted"/>